<name>A0ACC1XJG5_MELAZ</name>
<dbReference type="EMBL" id="CM051402">
    <property type="protein sequence ID" value="KAJ4711453.1"/>
    <property type="molecule type" value="Genomic_DNA"/>
</dbReference>
<sequence length="472" mass="52173">METKSSSSMSTMILHNAVIVTMDLESRVYGNGGVFIVQDQIKAIGQSADILQQFSPLSEQIIDLRGQILLPGFINTHVHTSQQLGRGIADDVDLMTWLHDRIWPYESNMTEEDSFISTLLCGIEFIHSGVTCFAEAGGQHVTGMARAVELLGLRACLVQSTMDCGEGLPASWAVRTTDDCIQSQKELYEKHHNAAEGRIRVWLGIRQIMNATDRLLLETRNTAKELNTGIHMHVAEIPYENQLVMDTRKVDHGTVTFLDKIGFLQNNLLSAHTVWVNHTEIDFLSRAGVKVSHCPAAAMRMLGFAPIKEMLDADICVSLGTDGAPSNNRMSIVDEMYLASLINKGREVFANGTTDPTILPAEMVLRMVTINGAKSVLWDNEIGSLEAGKKADLVVIDPFSWTMVPAHDCISSLVYCMRTENVVSVMCNGKWIMKDKKIVTVDEKEIISAAKQASSELLKRAGIKIPNRMNVL</sequence>
<gene>
    <name evidence="1" type="ORF">OWV82_017474</name>
</gene>
<evidence type="ECO:0000313" key="1">
    <source>
        <dbReference type="EMBL" id="KAJ4711453.1"/>
    </source>
</evidence>
<organism evidence="1 2">
    <name type="scientific">Melia azedarach</name>
    <name type="common">Chinaberry tree</name>
    <dbReference type="NCBI Taxonomy" id="155640"/>
    <lineage>
        <taxon>Eukaryota</taxon>
        <taxon>Viridiplantae</taxon>
        <taxon>Streptophyta</taxon>
        <taxon>Embryophyta</taxon>
        <taxon>Tracheophyta</taxon>
        <taxon>Spermatophyta</taxon>
        <taxon>Magnoliopsida</taxon>
        <taxon>eudicotyledons</taxon>
        <taxon>Gunneridae</taxon>
        <taxon>Pentapetalae</taxon>
        <taxon>rosids</taxon>
        <taxon>malvids</taxon>
        <taxon>Sapindales</taxon>
        <taxon>Meliaceae</taxon>
        <taxon>Melia</taxon>
    </lineage>
</organism>
<evidence type="ECO:0000313" key="2">
    <source>
        <dbReference type="Proteomes" id="UP001164539"/>
    </source>
</evidence>
<protein>
    <submittedName>
        <fullName evidence="1">5-methylthioadenosine/S-adenosylhomocysteine deaminase</fullName>
    </submittedName>
</protein>
<reference evidence="1 2" key="1">
    <citation type="journal article" date="2023" name="Science">
        <title>Complex scaffold remodeling in plant triterpene biosynthesis.</title>
        <authorList>
            <person name="De La Pena R."/>
            <person name="Hodgson H."/>
            <person name="Liu J.C."/>
            <person name="Stephenson M.J."/>
            <person name="Martin A.C."/>
            <person name="Owen C."/>
            <person name="Harkess A."/>
            <person name="Leebens-Mack J."/>
            <person name="Jimenez L.E."/>
            <person name="Osbourn A."/>
            <person name="Sattely E.S."/>
        </authorList>
    </citation>
    <scope>NUCLEOTIDE SEQUENCE [LARGE SCALE GENOMIC DNA]</scope>
    <source>
        <strain evidence="2">cv. JPN11</strain>
        <tissue evidence="1">Leaf</tissue>
    </source>
</reference>
<dbReference type="Proteomes" id="UP001164539">
    <property type="component" value="Chromosome 9"/>
</dbReference>
<accession>A0ACC1XJG5</accession>
<comment type="caution">
    <text evidence="1">The sequence shown here is derived from an EMBL/GenBank/DDBJ whole genome shotgun (WGS) entry which is preliminary data.</text>
</comment>
<keyword evidence="2" id="KW-1185">Reference proteome</keyword>
<proteinExistence type="predicted"/>